<feature type="compositionally biased region" description="Basic and acidic residues" evidence="1">
    <location>
        <begin position="28"/>
        <end position="43"/>
    </location>
</feature>
<name>A0AAV7RWM3_PLEWA</name>
<reference evidence="2" key="1">
    <citation type="journal article" date="2022" name="bioRxiv">
        <title>Sequencing and chromosome-scale assembly of the giantPleurodeles waltlgenome.</title>
        <authorList>
            <person name="Brown T."/>
            <person name="Elewa A."/>
            <person name="Iarovenko S."/>
            <person name="Subramanian E."/>
            <person name="Araus A.J."/>
            <person name="Petzold A."/>
            <person name="Susuki M."/>
            <person name="Suzuki K.-i.T."/>
            <person name="Hayashi T."/>
            <person name="Toyoda A."/>
            <person name="Oliveira C."/>
            <person name="Osipova E."/>
            <person name="Leigh N.D."/>
            <person name="Simon A."/>
            <person name="Yun M.H."/>
        </authorList>
    </citation>
    <scope>NUCLEOTIDE SEQUENCE</scope>
    <source>
        <strain evidence="2">20211129_DDA</strain>
        <tissue evidence="2">Liver</tissue>
    </source>
</reference>
<evidence type="ECO:0000256" key="1">
    <source>
        <dbReference type="SAM" id="MobiDB-lite"/>
    </source>
</evidence>
<dbReference type="AlphaFoldDB" id="A0AAV7RWM3"/>
<accession>A0AAV7RWM3</accession>
<organism evidence="2 3">
    <name type="scientific">Pleurodeles waltl</name>
    <name type="common">Iberian ribbed newt</name>
    <dbReference type="NCBI Taxonomy" id="8319"/>
    <lineage>
        <taxon>Eukaryota</taxon>
        <taxon>Metazoa</taxon>
        <taxon>Chordata</taxon>
        <taxon>Craniata</taxon>
        <taxon>Vertebrata</taxon>
        <taxon>Euteleostomi</taxon>
        <taxon>Amphibia</taxon>
        <taxon>Batrachia</taxon>
        <taxon>Caudata</taxon>
        <taxon>Salamandroidea</taxon>
        <taxon>Salamandridae</taxon>
        <taxon>Pleurodelinae</taxon>
        <taxon>Pleurodeles</taxon>
    </lineage>
</organism>
<protein>
    <submittedName>
        <fullName evidence="2">Uncharacterized protein</fullName>
    </submittedName>
</protein>
<comment type="caution">
    <text evidence="2">The sequence shown here is derived from an EMBL/GenBank/DDBJ whole genome shotgun (WGS) entry which is preliminary data.</text>
</comment>
<sequence length="66" mass="7493">MRRLDLACWGHGSRTMDKMHKNQAKLQFDQRKSHSPARDREELGLAGGTNVSSGEEQDLRQILVAM</sequence>
<dbReference type="EMBL" id="JANPWB010000009">
    <property type="protein sequence ID" value="KAJ1157199.1"/>
    <property type="molecule type" value="Genomic_DNA"/>
</dbReference>
<gene>
    <name evidence="2" type="ORF">NDU88_009914</name>
</gene>
<dbReference type="Proteomes" id="UP001066276">
    <property type="component" value="Chromosome 5"/>
</dbReference>
<feature type="region of interest" description="Disordered" evidence="1">
    <location>
        <begin position="25"/>
        <end position="58"/>
    </location>
</feature>
<evidence type="ECO:0000313" key="3">
    <source>
        <dbReference type="Proteomes" id="UP001066276"/>
    </source>
</evidence>
<evidence type="ECO:0000313" key="2">
    <source>
        <dbReference type="EMBL" id="KAJ1157199.1"/>
    </source>
</evidence>
<proteinExistence type="predicted"/>
<keyword evidence="3" id="KW-1185">Reference proteome</keyword>